<comment type="caution">
    <text evidence="2">The sequence shown here is derived from an EMBL/GenBank/DDBJ whole genome shotgun (WGS) entry which is preliminary data.</text>
</comment>
<name>A0A2P2DIC0_9LEPT</name>
<dbReference type="Proteomes" id="UP000245206">
    <property type="component" value="Unassembled WGS sequence"/>
</dbReference>
<dbReference type="EMBL" id="BFAZ01000011">
    <property type="protein sequence ID" value="GBF44320.1"/>
    <property type="molecule type" value="Genomic_DNA"/>
</dbReference>
<keyword evidence="3" id="KW-1185">Reference proteome</keyword>
<accession>A0A2P2DIC0</accession>
<dbReference type="InterPro" id="IPR046917">
    <property type="entry name" value="ABC-3C_CTD12"/>
</dbReference>
<reference evidence="3" key="1">
    <citation type="journal article" date="2019" name="Microbiol. Immunol.">
        <title>Molecular and phenotypic characterization of Leptospira johnsonii sp. nov., Leptospira ellinghausenii sp. nov. and Leptospira ryugenii sp. nov. isolated from soil and water in Japan.</title>
        <authorList>
            <person name="Masuzawa T."/>
            <person name="Saito M."/>
            <person name="Nakao R."/>
            <person name="Nikaido Y."/>
            <person name="Matsumoto M."/>
            <person name="Ogawa M."/>
            <person name="Yokoyama M."/>
            <person name="Hidaka Y."/>
            <person name="Tomita J."/>
            <person name="Sakakibara K."/>
            <person name="Suzuki K."/>
            <person name="Yasuda S."/>
            <person name="Sato H."/>
            <person name="Yamaguchi M."/>
            <person name="Yoshida S.I."/>
            <person name="Koizumi N."/>
            <person name="Kawamura Y."/>
        </authorList>
    </citation>
    <scope>NUCLEOTIDE SEQUENCE [LARGE SCALE GENOMIC DNA]</scope>
    <source>
        <strain evidence="3">E18</strain>
    </source>
</reference>
<evidence type="ECO:0000259" key="1">
    <source>
        <dbReference type="Pfam" id="PF20279"/>
    </source>
</evidence>
<dbReference type="RefSeq" id="WP_108961298.1">
    <property type="nucleotide sequence ID" value="NZ_BFAZ01000011.1"/>
</dbReference>
<sequence length="309" mass="36468">MDYHLENLSEDDFEKLVNVICQKILGTGIVSFSKGRDGGRDGRFFGTANSFPSNLSPWKGKFIIQSKHTSDYQASCSDNTFFENKTSVVKLEIEKIKNLKIKNEIDNYLLFTNRKETETRENAVKYIKSETGLENVDIIGKDTIQSWLSQNIIIVKQFRLDKFATPFDFYENDIKDLIQIFHENTPKFTNISLVVDRPAIEEKNKINNLDSSYFENILIEDLNKYHQKILEFLTDPKNEVFAGFYEETSIELKRVIEINIDKFENFKHVFDFLTRYILDKEPERLKKYRNIIPAFFHFMYYQCDIGREK</sequence>
<dbReference type="Pfam" id="PF20279">
    <property type="entry name" value="CTD12"/>
    <property type="match status" value="1"/>
</dbReference>
<protein>
    <recommendedName>
        <fullName evidence="1">ABC-three component systems C-terminal domain-containing protein</fullName>
    </recommendedName>
</protein>
<organism evidence="2 3">
    <name type="scientific">Leptospira ellinghausenii</name>
    <dbReference type="NCBI Taxonomy" id="1917822"/>
    <lineage>
        <taxon>Bacteria</taxon>
        <taxon>Pseudomonadati</taxon>
        <taxon>Spirochaetota</taxon>
        <taxon>Spirochaetia</taxon>
        <taxon>Leptospirales</taxon>
        <taxon>Leptospiraceae</taxon>
        <taxon>Leptospira</taxon>
    </lineage>
</organism>
<proteinExistence type="predicted"/>
<gene>
    <name evidence="2" type="ORF">LPTSP2_36230</name>
</gene>
<evidence type="ECO:0000313" key="2">
    <source>
        <dbReference type="EMBL" id="GBF44320.1"/>
    </source>
</evidence>
<feature type="domain" description="ABC-three component systems C-terminal" evidence="1">
    <location>
        <begin position="169"/>
        <end position="306"/>
    </location>
</feature>
<dbReference type="AlphaFoldDB" id="A0A2P2DIC0"/>
<dbReference type="OrthoDB" id="7820209at2"/>
<evidence type="ECO:0000313" key="3">
    <source>
        <dbReference type="Proteomes" id="UP000245206"/>
    </source>
</evidence>